<dbReference type="Pfam" id="PF02575">
    <property type="entry name" value="YbaB_DNA_bd"/>
    <property type="match status" value="1"/>
</dbReference>
<keyword evidence="2" id="KW-0963">Cytoplasm</keyword>
<dbReference type="NCBIfam" id="TIGR00103">
    <property type="entry name" value="DNA_YbaB_EbfC"/>
    <property type="match status" value="1"/>
</dbReference>
<comment type="function">
    <text evidence="2">Binds to DNA and alters its conformation. May be involved in regulation of gene expression, nucleoid organization and DNA protection.</text>
</comment>
<dbReference type="InterPro" id="IPR004401">
    <property type="entry name" value="YbaB/EbfC"/>
</dbReference>
<evidence type="ECO:0000313" key="3">
    <source>
        <dbReference type="EMBL" id="OGC43313.1"/>
    </source>
</evidence>
<evidence type="ECO:0000256" key="1">
    <source>
        <dbReference type="ARBA" id="ARBA00023125"/>
    </source>
</evidence>
<organism evidence="3 4">
    <name type="scientific">candidate division WOR-3 bacterium RBG_13_43_14</name>
    <dbReference type="NCBI Taxonomy" id="1802590"/>
    <lineage>
        <taxon>Bacteria</taxon>
        <taxon>Bacteria division WOR-3</taxon>
    </lineage>
</organism>
<dbReference type="GO" id="GO:0003677">
    <property type="term" value="F:DNA binding"/>
    <property type="evidence" value="ECO:0007669"/>
    <property type="project" value="UniProtKB-UniRule"/>
</dbReference>
<dbReference type="AlphaFoldDB" id="A0A1F4UGF9"/>
<evidence type="ECO:0000313" key="4">
    <source>
        <dbReference type="Proteomes" id="UP000177025"/>
    </source>
</evidence>
<dbReference type="PANTHER" id="PTHR33449:SF1">
    <property type="entry name" value="NUCLEOID-ASSOCIATED PROTEIN YBAB"/>
    <property type="match status" value="1"/>
</dbReference>
<sequence>MKNLFQQAQQLQAKLLEELRKIRVEGSSGGGMVRVEMDGEQNVISVKIEPEIFEDKDVTMLEDLVLAAFSDARKKVLEKTQESFKSITGLPIPPV</sequence>
<reference evidence="3 4" key="1">
    <citation type="journal article" date="2016" name="Nat. Commun.">
        <title>Thousands of microbial genomes shed light on interconnected biogeochemical processes in an aquifer system.</title>
        <authorList>
            <person name="Anantharaman K."/>
            <person name="Brown C.T."/>
            <person name="Hug L.A."/>
            <person name="Sharon I."/>
            <person name="Castelle C.J."/>
            <person name="Probst A.J."/>
            <person name="Thomas B.C."/>
            <person name="Singh A."/>
            <person name="Wilkins M.J."/>
            <person name="Karaoz U."/>
            <person name="Brodie E.L."/>
            <person name="Williams K.H."/>
            <person name="Hubbard S.S."/>
            <person name="Banfield J.F."/>
        </authorList>
    </citation>
    <scope>NUCLEOTIDE SEQUENCE [LARGE SCALE GENOMIC DNA]</scope>
</reference>
<dbReference type="PANTHER" id="PTHR33449">
    <property type="entry name" value="NUCLEOID-ASSOCIATED PROTEIN YBAB"/>
    <property type="match status" value="1"/>
</dbReference>
<name>A0A1F4UGF9_UNCW3</name>
<keyword evidence="1 2" id="KW-0238">DNA-binding</keyword>
<dbReference type="InterPro" id="IPR036894">
    <property type="entry name" value="YbaB-like_sf"/>
</dbReference>
<dbReference type="HAMAP" id="MF_00274">
    <property type="entry name" value="DNA_YbaB_EbfC"/>
    <property type="match status" value="1"/>
</dbReference>
<dbReference type="Proteomes" id="UP000177025">
    <property type="component" value="Unassembled WGS sequence"/>
</dbReference>
<comment type="subcellular location">
    <subcellularLocation>
        <location evidence="2">Cytoplasm</location>
        <location evidence="2">Nucleoid</location>
    </subcellularLocation>
</comment>
<dbReference type="Gene3D" id="3.30.1310.10">
    <property type="entry name" value="Nucleoid-associated protein YbaB-like domain"/>
    <property type="match status" value="1"/>
</dbReference>
<accession>A0A1F4UGF9</accession>
<dbReference type="EMBL" id="MEUM01000027">
    <property type="protein sequence ID" value="OGC43313.1"/>
    <property type="molecule type" value="Genomic_DNA"/>
</dbReference>
<dbReference type="SUPFAM" id="SSF82607">
    <property type="entry name" value="YbaB-like"/>
    <property type="match status" value="1"/>
</dbReference>
<dbReference type="PIRSF" id="PIRSF004555">
    <property type="entry name" value="UCP004555"/>
    <property type="match status" value="1"/>
</dbReference>
<proteinExistence type="inferred from homology"/>
<comment type="similarity">
    <text evidence="2">Belongs to the YbaB/EbfC family.</text>
</comment>
<evidence type="ECO:0000256" key="2">
    <source>
        <dbReference type="HAMAP-Rule" id="MF_00274"/>
    </source>
</evidence>
<protein>
    <recommendedName>
        <fullName evidence="2">Nucleoid-associated protein A2Y85_05205</fullName>
    </recommendedName>
</protein>
<gene>
    <name evidence="3" type="ORF">A2Y85_05205</name>
</gene>
<comment type="subunit">
    <text evidence="2">Homodimer.</text>
</comment>
<dbReference type="GO" id="GO:0005829">
    <property type="term" value="C:cytosol"/>
    <property type="evidence" value="ECO:0007669"/>
    <property type="project" value="TreeGrafter"/>
</dbReference>
<dbReference type="GO" id="GO:0043590">
    <property type="term" value="C:bacterial nucleoid"/>
    <property type="evidence" value="ECO:0007669"/>
    <property type="project" value="UniProtKB-UniRule"/>
</dbReference>
<comment type="caution">
    <text evidence="3">The sequence shown here is derived from an EMBL/GenBank/DDBJ whole genome shotgun (WGS) entry which is preliminary data.</text>
</comment>